<evidence type="ECO:0000313" key="2">
    <source>
        <dbReference type="Proteomes" id="UP000237105"/>
    </source>
</evidence>
<keyword evidence="2" id="KW-1185">Reference proteome</keyword>
<sequence>MALNLCQQVLDKVLKPDSTVRCHQVFG</sequence>
<protein>
    <submittedName>
        <fullName evidence="1">Uncharacterized protein</fullName>
    </submittedName>
</protein>
<organism evidence="1 2">
    <name type="scientific">Parasponia andersonii</name>
    <name type="common">Sponia andersonii</name>
    <dbReference type="NCBI Taxonomy" id="3476"/>
    <lineage>
        <taxon>Eukaryota</taxon>
        <taxon>Viridiplantae</taxon>
        <taxon>Streptophyta</taxon>
        <taxon>Embryophyta</taxon>
        <taxon>Tracheophyta</taxon>
        <taxon>Spermatophyta</taxon>
        <taxon>Magnoliopsida</taxon>
        <taxon>eudicotyledons</taxon>
        <taxon>Gunneridae</taxon>
        <taxon>Pentapetalae</taxon>
        <taxon>rosids</taxon>
        <taxon>fabids</taxon>
        <taxon>Rosales</taxon>
        <taxon>Cannabaceae</taxon>
        <taxon>Parasponia</taxon>
    </lineage>
</organism>
<gene>
    <name evidence="1" type="ORF">PanWU01x14_324500</name>
</gene>
<evidence type="ECO:0000313" key="1">
    <source>
        <dbReference type="EMBL" id="PON36897.1"/>
    </source>
</evidence>
<dbReference type="AlphaFoldDB" id="A0A2P5AK35"/>
<reference evidence="2" key="1">
    <citation type="submission" date="2016-06" db="EMBL/GenBank/DDBJ databases">
        <title>Parallel loss of symbiosis genes in relatives of nitrogen-fixing non-legume Parasponia.</title>
        <authorList>
            <person name="Van Velzen R."/>
            <person name="Holmer R."/>
            <person name="Bu F."/>
            <person name="Rutten L."/>
            <person name="Van Zeijl A."/>
            <person name="Liu W."/>
            <person name="Santuari L."/>
            <person name="Cao Q."/>
            <person name="Sharma T."/>
            <person name="Shen D."/>
            <person name="Roswanjaya Y."/>
            <person name="Wardhani T."/>
            <person name="Kalhor M.S."/>
            <person name="Jansen J."/>
            <person name="Van den Hoogen J."/>
            <person name="Gungor B."/>
            <person name="Hartog M."/>
            <person name="Hontelez J."/>
            <person name="Verver J."/>
            <person name="Yang W.-C."/>
            <person name="Schijlen E."/>
            <person name="Repin R."/>
            <person name="Schilthuizen M."/>
            <person name="Schranz E."/>
            <person name="Heidstra R."/>
            <person name="Miyata K."/>
            <person name="Fedorova E."/>
            <person name="Kohlen W."/>
            <person name="Bisseling T."/>
            <person name="Smit S."/>
            <person name="Geurts R."/>
        </authorList>
    </citation>
    <scope>NUCLEOTIDE SEQUENCE [LARGE SCALE GENOMIC DNA]</scope>
    <source>
        <strain evidence="2">cv. WU1-14</strain>
    </source>
</reference>
<dbReference type="Proteomes" id="UP000237105">
    <property type="component" value="Unassembled WGS sequence"/>
</dbReference>
<dbReference type="EMBL" id="JXTB01000549">
    <property type="protein sequence ID" value="PON36897.1"/>
    <property type="molecule type" value="Genomic_DNA"/>
</dbReference>
<proteinExistence type="predicted"/>
<accession>A0A2P5AK35</accession>
<name>A0A2P5AK35_PARAD</name>
<comment type="caution">
    <text evidence="1">The sequence shown here is derived from an EMBL/GenBank/DDBJ whole genome shotgun (WGS) entry which is preliminary data.</text>
</comment>